<proteinExistence type="predicted"/>
<feature type="compositionally biased region" description="Low complexity" evidence="1">
    <location>
        <begin position="270"/>
        <end position="281"/>
    </location>
</feature>
<sequence>MSKKDDGTFSSWQERNDGGAQDHVGGSKTDALSPFDDEIDTFFGNINDLTDRFSRMTKKIVGHTYDQHQILPWLFESRDEDEDQAHGVDYYFNRPYQSRSTDIEPPVFSRSPLNLFNLFSEPSGVTPYGMFAYQGPTPKEFNTCMKKEGVSLWDADGYWRCLFPNSKIPANFLEYRKKQLADEIVTKEDFEEQALLAPPNKDGAINLGPKGVFFRQFNDLLNWKNTKYENEKKILDQQQQEMRQNYQYNYSSFTKGSDINNEGEKTLVGTSSKSTTNTESSGEIVSKETKTEYFSDGTSVTNSIVRRKPQGASTWASVEEKSEHGNAKPGWFWNSK</sequence>
<dbReference type="OrthoDB" id="4044171at2759"/>
<dbReference type="InterPro" id="IPR035187">
    <property type="entry name" value="Mpm1"/>
</dbReference>
<comment type="caution">
    <text evidence="2">The sequence shown here is derived from an EMBL/GenBank/DDBJ whole genome shotgun (WGS) entry which is preliminary data.</text>
</comment>
<feature type="region of interest" description="Disordered" evidence="1">
    <location>
        <begin position="259"/>
        <end position="284"/>
    </location>
</feature>
<organism evidence="2 3">
    <name type="scientific">Metschnikowia bicuspidata var. bicuspidata NRRL YB-4993</name>
    <dbReference type="NCBI Taxonomy" id="869754"/>
    <lineage>
        <taxon>Eukaryota</taxon>
        <taxon>Fungi</taxon>
        <taxon>Dikarya</taxon>
        <taxon>Ascomycota</taxon>
        <taxon>Saccharomycotina</taxon>
        <taxon>Pichiomycetes</taxon>
        <taxon>Metschnikowiaceae</taxon>
        <taxon>Metschnikowia</taxon>
    </lineage>
</organism>
<dbReference type="Proteomes" id="UP000092555">
    <property type="component" value="Unassembled WGS sequence"/>
</dbReference>
<dbReference type="EMBL" id="LXTC01000001">
    <property type="protein sequence ID" value="OBA23315.1"/>
    <property type="molecule type" value="Genomic_DNA"/>
</dbReference>
<dbReference type="GeneID" id="30032181"/>
<evidence type="ECO:0000313" key="3">
    <source>
        <dbReference type="Proteomes" id="UP000092555"/>
    </source>
</evidence>
<evidence type="ECO:0000313" key="2">
    <source>
        <dbReference type="EMBL" id="OBA23315.1"/>
    </source>
</evidence>
<dbReference type="AlphaFoldDB" id="A0A1A0HH42"/>
<reference evidence="2 3" key="1">
    <citation type="submission" date="2016-05" db="EMBL/GenBank/DDBJ databases">
        <title>Comparative genomics of biotechnologically important yeasts.</title>
        <authorList>
            <consortium name="DOE Joint Genome Institute"/>
            <person name="Riley R."/>
            <person name="Haridas S."/>
            <person name="Wolfe K.H."/>
            <person name="Lopes M.R."/>
            <person name="Hittinger C.T."/>
            <person name="Goker M."/>
            <person name="Salamov A."/>
            <person name="Wisecaver J."/>
            <person name="Long T.M."/>
            <person name="Aerts A.L."/>
            <person name="Barry K."/>
            <person name="Choi C."/>
            <person name="Clum A."/>
            <person name="Coughlan A.Y."/>
            <person name="Deshpande S."/>
            <person name="Douglass A.P."/>
            <person name="Hanson S.J."/>
            <person name="Klenk H.-P."/>
            <person name="LaButti K."/>
            <person name="Lapidus A."/>
            <person name="Lindquist E."/>
            <person name="Lipzen A."/>
            <person name="Meier-kolthoff J.P."/>
            <person name="Ohm R.A."/>
            <person name="Otillar R.P."/>
            <person name="Pangilinan J."/>
            <person name="Peng Y."/>
            <person name="Rokas A."/>
            <person name="Rosa C.A."/>
            <person name="Scheuner C."/>
            <person name="Sibirny A.A."/>
            <person name="Slot J.C."/>
            <person name="Stielow J.B."/>
            <person name="Sun H."/>
            <person name="Kurtzman C.P."/>
            <person name="Blackwell M."/>
            <person name="Grigoriev I.V."/>
            <person name="Jeffries T.W."/>
        </authorList>
    </citation>
    <scope>NUCLEOTIDE SEQUENCE [LARGE SCALE GENOMIC DNA]</scope>
    <source>
        <strain evidence="2 3">NRRL YB-4993</strain>
    </source>
</reference>
<protein>
    <recommendedName>
        <fullName evidence="4">Mitochondrial peculiar membrane protein 1</fullName>
    </recommendedName>
</protein>
<gene>
    <name evidence="2" type="ORF">METBIDRAFT_80774</name>
</gene>
<dbReference type="Pfam" id="PF17234">
    <property type="entry name" value="MPM1"/>
    <property type="match status" value="1"/>
</dbReference>
<evidence type="ECO:0000256" key="1">
    <source>
        <dbReference type="SAM" id="MobiDB-lite"/>
    </source>
</evidence>
<keyword evidence="3" id="KW-1185">Reference proteome</keyword>
<name>A0A1A0HH42_9ASCO</name>
<feature type="region of interest" description="Disordered" evidence="1">
    <location>
        <begin position="1"/>
        <end position="31"/>
    </location>
</feature>
<accession>A0A1A0HH42</accession>
<feature type="region of interest" description="Disordered" evidence="1">
    <location>
        <begin position="307"/>
        <end position="336"/>
    </location>
</feature>
<dbReference type="RefSeq" id="XP_018713796.1">
    <property type="nucleotide sequence ID" value="XM_018859205.1"/>
</dbReference>
<evidence type="ECO:0008006" key="4">
    <source>
        <dbReference type="Google" id="ProtNLM"/>
    </source>
</evidence>